<keyword evidence="7 13" id="KW-0732">Signal</keyword>
<evidence type="ECO:0000313" key="15">
    <source>
        <dbReference type="Proteomes" id="UP001501556"/>
    </source>
</evidence>
<comment type="cofactor">
    <cofactor evidence="2">
        <name>Co(2+)</name>
        <dbReference type="ChEBI" id="CHEBI:48828"/>
    </cofactor>
</comment>
<evidence type="ECO:0000256" key="7">
    <source>
        <dbReference type="ARBA" id="ARBA00022729"/>
    </source>
</evidence>
<dbReference type="InterPro" id="IPR040230">
    <property type="entry name" value="TIKI1/2-like"/>
</dbReference>
<evidence type="ECO:0000256" key="11">
    <source>
        <dbReference type="ARBA" id="ARBA00023136"/>
    </source>
</evidence>
<evidence type="ECO:0000256" key="2">
    <source>
        <dbReference type="ARBA" id="ARBA00001941"/>
    </source>
</evidence>
<keyword evidence="5" id="KW-0812">Transmembrane</keyword>
<evidence type="ECO:0000256" key="8">
    <source>
        <dbReference type="ARBA" id="ARBA00022801"/>
    </source>
</evidence>
<keyword evidence="9" id="KW-1133">Transmembrane helix</keyword>
<evidence type="ECO:0000256" key="12">
    <source>
        <dbReference type="ARBA" id="ARBA00023180"/>
    </source>
</evidence>
<keyword evidence="12" id="KW-0325">Glycoprotein</keyword>
<dbReference type="Proteomes" id="UP001501556">
    <property type="component" value="Unassembled WGS sequence"/>
</dbReference>
<accession>A0ABP7PE88</accession>
<evidence type="ECO:0000256" key="10">
    <source>
        <dbReference type="ARBA" id="ARBA00023049"/>
    </source>
</evidence>
<organism evidence="14 15">
    <name type="scientific">Hymenobacter antarcticus</name>
    <dbReference type="NCBI Taxonomy" id="486270"/>
    <lineage>
        <taxon>Bacteria</taxon>
        <taxon>Pseudomonadati</taxon>
        <taxon>Bacteroidota</taxon>
        <taxon>Cytophagia</taxon>
        <taxon>Cytophagales</taxon>
        <taxon>Hymenobacteraceae</taxon>
        <taxon>Hymenobacter</taxon>
    </lineage>
</organism>
<keyword evidence="8" id="KW-0378">Hydrolase</keyword>
<evidence type="ECO:0008006" key="16">
    <source>
        <dbReference type="Google" id="ProtNLM"/>
    </source>
</evidence>
<dbReference type="RefSeq" id="WP_345121377.1">
    <property type="nucleotide sequence ID" value="NZ_BAABDI010000003.1"/>
</dbReference>
<evidence type="ECO:0000256" key="9">
    <source>
        <dbReference type="ARBA" id="ARBA00022989"/>
    </source>
</evidence>
<evidence type="ECO:0000256" key="1">
    <source>
        <dbReference type="ARBA" id="ARBA00001936"/>
    </source>
</evidence>
<dbReference type="PANTHER" id="PTHR31120:SF6">
    <property type="entry name" value="METALLOPROTEASE TIKI HOMOLOG"/>
    <property type="match status" value="1"/>
</dbReference>
<dbReference type="EMBL" id="BAABDI010000003">
    <property type="protein sequence ID" value="GAA3964255.1"/>
    <property type="molecule type" value="Genomic_DNA"/>
</dbReference>
<sequence>MRFSTLSLAAALLLASPLAHAQKAAKAPKTAAPTATKSLLWEISGNKLAQPSYVFGTIHLLCADQLKVSEAVKKAIGNSQQVALELDMDSPTMAEEMRSQLMLPPGQTVQGCMTKEEYALVNDYYTNELKMPFAQMGTMKPFILSTLLYPKMLGCPMGSYEMMLVEMAKAKQMEVIGLETIAEQMGLFDKIPCQKQARLLSDMVAKRGEAQQEFRALLQLYQAQDVEGLLKMSMDSQFGMEEFEDMLVTSRNKRWIPLIAQQAASKPTFFAFGAAHLGGPSGVLALLRQQGYQVKPVL</sequence>
<dbReference type="Pfam" id="PF01963">
    <property type="entry name" value="TraB_PrgY_gumN"/>
    <property type="match status" value="1"/>
</dbReference>
<evidence type="ECO:0000256" key="3">
    <source>
        <dbReference type="ARBA" id="ARBA00004479"/>
    </source>
</evidence>
<reference evidence="15" key="1">
    <citation type="journal article" date="2019" name="Int. J. Syst. Evol. Microbiol.">
        <title>The Global Catalogue of Microorganisms (GCM) 10K type strain sequencing project: providing services to taxonomists for standard genome sequencing and annotation.</title>
        <authorList>
            <consortium name="The Broad Institute Genomics Platform"/>
            <consortium name="The Broad Institute Genome Sequencing Center for Infectious Disease"/>
            <person name="Wu L."/>
            <person name="Ma J."/>
        </authorList>
    </citation>
    <scope>NUCLEOTIDE SEQUENCE [LARGE SCALE GENOMIC DNA]</scope>
    <source>
        <strain evidence="15">JCM 17217</strain>
    </source>
</reference>
<keyword evidence="10" id="KW-0482">Metalloprotease</keyword>
<keyword evidence="15" id="KW-1185">Reference proteome</keyword>
<comment type="subcellular location">
    <subcellularLocation>
        <location evidence="3">Membrane</location>
        <topology evidence="3">Single-pass type I membrane protein</topology>
    </subcellularLocation>
</comment>
<comment type="caution">
    <text evidence="14">The sequence shown here is derived from an EMBL/GenBank/DDBJ whole genome shotgun (WGS) entry which is preliminary data.</text>
</comment>
<keyword evidence="6" id="KW-0479">Metal-binding</keyword>
<feature type="chain" id="PRO_5045121507" description="TraB family protein" evidence="13">
    <location>
        <begin position="22"/>
        <end position="298"/>
    </location>
</feature>
<dbReference type="PANTHER" id="PTHR31120">
    <property type="entry name" value="METALLOPROTEASE TIKI"/>
    <property type="match status" value="1"/>
</dbReference>
<evidence type="ECO:0000256" key="5">
    <source>
        <dbReference type="ARBA" id="ARBA00022692"/>
    </source>
</evidence>
<keyword evidence="4" id="KW-0645">Protease</keyword>
<evidence type="ECO:0000256" key="6">
    <source>
        <dbReference type="ARBA" id="ARBA00022723"/>
    </source>
</evidence>
<gene>
    <name evidence="14" type="ORF">GCM10022407_08620</name>
</gene>
<evidence type="ECO:0000313" key="14">
    <source>
        <dbReference type="EMBL" id="GAA3964255.1"/>
    </source>
</evidence>
<proteinExistence type="predicted"/>
<keyword evidence="11" id="KW-0472">Membrane</keyword>
<evidence type="ECO:0000256" key="4">
    <source>
        <dbReference type="ARBA" id="ARBA00022670"/>
    </source>
</evidence>
<comment type="cofactor">
    <cofactor evidence="1">
        <name>Mn(2+)</name>
        <dbReference type="ChEBI" id="CHEBI:29035"/>
    </cofactor>
</comment>
<dbReference type="InterPro" id="IPR002816">
    <property type="entry name" value="TraB/PrgY/GumN_fam"/>
</dbReference>
<protein>
    <recommendedName>
        <fullName evidence="16">TraB family protein</fullName>
    </recommendedName>
</protein>
<name>A0ABP7PE88_9BACT</name>
<evidence type="ECO:0000256" key="13">
    <source>
        <dbReference type="SAM" id="SignalP"/>
    </source>
</evidence>
<feature type="signal peptide" evidence="13">
    <location>
        <begin position="1"/>
        <end position="21"/>
    </location>
</feature>
<dbReference type="CDD" id="cd14789">
    <property type="entry name" value="Tiki"/>
    <property type="match status" value="1"/>
</dbReference>